<dbReference type="PANTHER" id="PTHR11662:SF424">
    <property type="entry name" value="ANION TRANSPORTER 4, CHLOROPLASTIC-RELATED"/>
    <property type="match status" value="1"/>
</dbReference>
<dbReference type="FunFam" id="1.20.1250.20:FF:000131">
    <property type="entry name" value="Probable anion transporter 3, chloroplastic"/>
    <property type="match status" value="1"/>
</dbReference>
<organism evidence="10 11">
    <name type="scientific">Taxus chinensis</name>
    <name type="common">Chinese yew</name>
    <name type="synonym">Taxus wallichiana var. chinensis</name>
    <dbReference type="NCBI Taxonomy" id="29808"/>
    <lineage>
        <taxon>Eukaryota</taxon>
        <taxon>Viridiplantae</taxon>
        <taxon>Streptophyta</taxon>
        <taxon>Embryophyta</taxon>
        <taxon>Tracheophyta</taxon>
        <taxon>Spermatophyta</taxon>
        <taxon>Pinopsida</taxon>
        <taxon>Pinidae</taxon>
        <taxon>Conifers II</taxon>
        <taxon>Cupressales</taxon>
        <taxon>Taxaceae</taxon>
        <taxon>Taxus</taxon>
    </lineage>
</organism>
<dbReference type="SUPFAM" id="SSF103473">
    <property type="entry name" value="MFS general substrate transporter"/>
    <property type="match status" value="1"/>
</dbReference>
<feature type="transmembrane region" description="Helical" evidence="8">
    <location>
        <begin position="140"/>
        <end position="162"/>
    </location>
</feature>
<dbReference type="InterPro" id="IPR020846">
    <property type="entry name" value="MFS_dom"/>
</dbReference>
<feature type="transmembrane region" description="Helical" evidence="8">
    <location>
        <begin position="266"/>
        <end position="288"/>
    </location>
</feature>
<feature type="transmembrane region" description="Helical" evidence="8">
    <location>
        <begin position="408"/>
        <end position="429"/>
    </location>
</feature>
<dbReference type="Pfam" id="PF07690">
    <property type="entry name" value="MFS_1"/>
    <property type="match status" value="1"/>
</dbReference>
<dbReference type="GO" id="GO:0009536">
    <property type="term" value="C:plastid"/>
    <property type="evidence" value="ECO:0007669"/>
    <property type="project" value="TreeGrafter"/>
</dbReference>
<sequence>MLSSTCLVDRGPSFQKLQCNPTLRASQFCHDFARVARCGCSHFPPKMVKCIGLMKNPRTLYRNSTDDSKNFNEVIDSIRHSRTLYGNYTNGSLKSPGVWAQAVSGADGGIPESGGKLSALSGASQSSDPVEFITSERVKVVAMLALALALCNADRVVMSVAVVPLSATYGWSTSFSGVVQSSFLWGYFMSPIAGGALVDRYGGKHVMAWGVAVWSLATFLTPWAASYSSLMLLSMRMLLGMAEGVALPCMNNMVSRWFPCTERARAVGLSMSGFHLGSVIGLITSPIIMAQIGVFGPFIIFGISGFLWLLIWVTAISRSPQHHSQISKSERAYILNGNENSMDIGIELPKRSSRLPPFGLLLSKLPTWAIIAANAMNNWGYFIILSWMPIYFKTIYGVNLKQAAWFSAIPWAMMAALGYVAGSWSDILIQSGLTVTFVRKLMQSIGFLGPAVALIGLNSAKNPSVASAWLTAAVGFTAFSQAGFLVNLQEIAPQYSGVLH</sequence>
<evidence type="ECO:0000256" key="1">
    <source>
        <dbReference type="ARBA" id="ARBA00004141"/>
    </source>
</evidence>
<evidence type="ECO:0000313" key="11">
    <source>
        <dbReference type="Proteomes" id="UP000824469"/>
    </source>
</evidence>
<dbReference type="FunFam" id="1.20.1250.20:FF:000003">
    <property type="entry name" value="Solute carrier family 17 member 3"/>
    <property type="match status" value="1"/>
</dbReference>
<dbReference type="Proteomes" id="UP000824469">
    <property type="component" value="Unassembled WGS sequence"/>
</dbReference>
<comment type="caution">
    <text evidence="10">The sequence shown here is derived from an EMBL/GenBank/DDBJ whole genome shotgun (WGS) entry which is preliminary data.</text>
</comment>
<comment type="subcellular location">
    <subcellularLocation>
        <location evidence="1">Membrane</location>
        <topology evidence="1">Multi-pass membrane protein</topology>
    </subcellularLocation>
</comment>
<dbReference type="InterPro" id="IPR050382">
    <property type="entry name" value="MFS_Na/Anion_cotransporter"/>
</dbReference>
<evidence type="ECO:0000256" key="6">
    <source>
        <dbReference type="ARBA" id="ARBA00023136"/>
    </source>
</evidence>
<dbReference type="PANTHER" id="PTHR11662">
    <property type="entry name" value="SOLUTE CARRIER FAMILY 17"/>
    <property type="match status" value="1"/>
</dbReference>
<feature type="domain" description="Major facilitator superfamily (MFS) profile" evidence="9">
    <location>
        <begin position="140"/>
        <end position="500"/>
    </location>
</feature>
<dbReference type="GO" id="GO:0005315">
    <property type="term" value="F:phosphate transmembrane transporter activity"/>
    <property type="evidence" value="ECO:0007669"/>
    <property type="project" value="TreeGrafter"/>
</dbReference>
<evidence type="ECO:0000256" key="3">
    <source>
        <dbReference type="ARBA" id="ARBA00022692"/>
    </source>
</evidence>
<feature type="transmembrane region" description="Helical" evidence="8">
    <location>
        <begin position="294"/>
        <end position="315"/>
    </location>
</feature>
<evidence type="ECO:0000259" key="9">
    <source>
        <dbReference type="PROSITE" id="PS50850"/>
    </source>
</evidence>
<dbReference type="InterPro" id="IPR011701">
    <property type="entry name" value="MFS"/>
</dbReference>
<dbReference type="GO" id="GO:0016020">
    <property type="term" value="C:membrane"/>
    <property type="evidence" value="ECO:0007669"/>
    <property type="project" value="UniProtKB-SubCell"/>
</dbReference>
<evidence type="ECO:0000256" key="7">
    <source>
        <dbReference type="ARBA" id="ARBA00024362"/>
    </source>
</evidence>
<dbReference type="PROSITE" id="PS50850">
    <property type="entry name" value="MFS"/>
    <property type="match status" value="1"/>
</dbReference>
<proteinExistence type="inferred from homology"/>
<keyword evidence="4" id="KW-0769">Symport</keyword>
<keyword evidence="5 8" id="KW-1133">Transmembrane helix</keyword>
<keyword evidence="11" id="KW-1185">Reference proteome</keyword>
<evidence type="ECO:0000313" key="10">
    <source>
        <dbReference type="EMBL" id="KAH9324773.1"/>
    </source>
</evidence>
<feature type="transmembrane region" description="Helical" evidence="8">
    <location>
        <begin position="368"/>
        <end position="388"/>
    </location>
</feature>
<dbReference type="AlphaFoldDB" id="A0AA38GMP5"/>
<dbReference type="OMA" id="FYKHPKD"/>
<dbReference type="Gene3D" id="1.20.1250.20">
    <property type="entry name" value="MFS general substrate transporter like domains"/>
    <property type="match status" value="2"/>
</dbReference>
<comment type="similarity">
    <text evidence="7">Belongs to the major facilitator superfamily. Sodium/anion cotransporter (TC 2.A.1.14) family.</text>
</comment>
<dbReference type="InterPro" id="IPR036259">
    <property type="entry name" value="MFS_trans_sf"/>
</dbReference>
<evidence type="ECO:0000256" key="4">
    <source>
        <dbReference type="ARBA" id="ARBA00022847"/>
    </source>
</evidence>
<dbReference type="EMBL" id="JAHRHJ020000002">
    <property type="protein sequence ID" value="KAH9324773.1"/>
    <property type="molecule type" value="Genomic_DNA"/>
</dbReference>
<protein>
    <recommendedName>
        <fullName evidence="9">Major facilitator superfamily (MFS) profile domain-containing protein</fullName>
    </recommendedName>
</protein>
<keyword evidence="3 8" id="KW-0812">Transmembrane</keyword>
<feature type="transmembrane region" description="Helical" evidence="8">
    <location>
        <begin position="466"/>
        <end position="486"/>
    </location>
</feature>
<evidence type="ECO:0000256" key="2">
    <source>
        <dbReference type="ARBA" id="ARBA00022448"/>
    </source>
</evidence>
<keyword evidence="6 8" id="KW-0472">Membrane</keyword>
<dbReference type="GO" id="GO:0015293">
    <property type="term" value="F:symporter activity"/>
    <property type="evidence" value="ECO:0007669"/>
    <property type="project" value="UniProtKB-KW"/>
</dbReference>
<gene>
    <name evidence="10" type="ORF">KI387_004951</name>
</gene>
<feature type="transmembrane region" description="Helical" evidence="8">
    <location>
        <begin position="206"/>
        <end position="225"/>
    </location>
</feature>
<feature type="transmembrane region" description="Helical" evidence="8">
    <location>
        <begin position="441"/>
        <end position="460"/>
    </location>
</feature>
<evidence type="ECO:0000256" key="5">
    <source>
        <dbReference type="ARBA" id="ARBA00022989"/>
    </source>
</evidence>
<evidence type="ECO:0000256" key="8">
    <source>
        <dbReference type="SAM" id="Phobius"/>
    </source>
</evidence>
<feature type="transmembrane region" description="Helical" evidence="8">
    <location>
        <begin position="182"/>
        <end position="199"/>
    </location>
</feature>
<reference evidence="10 11" key="1">
    <citation type="journal article" date="2021" name="Nat. Plants">
        <title>The Taxus genome provides insights into paclitaxel biosynthesis.</title>
        <authorList>
            <person name="Xiong X."/>
            <person name="Gou J."/>
            <person name="Liao Q."/>
            <person name="Li Y."/>
            <person name="Zhou Q."/>
            <person name="Bi G."/>
            <person name="Li C."/>
            <person name="Du R."/>
            <person name="Wang X."/>
            <person name="Sun T."/>
            <person name="Guo L."/>
            <person name="Liang H."/>
            <person name="Lu P."/>
            <person name="Wu Y."/>
            <person name="Zhang Z."/>
            <person name="Ro D.K."/>
            <person name="Shang Y."/>
            <person name="Huang S."/>
            <person name="Yan J."/>
        </authorList>
    </citation>
    <scope>NUCLEOTIDE SEQUENCE [LARGE SCALE GENOMIC DNA]</scope>
    <source>
        <strain evidence="10">Ta-2019</strain>
    </source>
</reference>
<keyword evidence="2" id="KW-0813">Transport</keyword>
<accession>A0AA38GMP5</accession>
<feature type="non-terminal residue" evidence="10">
    <location>
        <position position="500"/>
    </location>
</feature>
<name>A0AA38GMP5_TAXCH</name>